<dbReference type="AlphaFoldDB" id="A0A392WCI1"/>
<name>A0A392WCI1_9FABA</name>
<evidence type="ECO:0000313" key="1">
    <source>
        <dbReference type="EMBL" id="MCI98334.1"/>
    </source>
</evidence>
<protein>
    <submittedName>
        <fullName evidence="1">Uncharacterized protein</fullName>
    </submittedName>
</protein>
<comment type="caution">
    <text evidence="1">The sequence shown here is derived from an EMBL/GenBank/DDBJ whole genome shotgun (WGS) entry which is preliminary data.</text>
</comment>
<feature type="non-terminal residue" evidence="1">
    <location>
        <position position="45"/>
    </location>
</feature>
<sequence length="45" mass="5004">MRAAQEVMACRANMLKKFEKGSVIGAPRRSRWRVAPGSWKIGSGK</sequence>
<keyword evidence="2" id="KW-1185">Reference proteome</keyword>
<evidence type="ECO:0000313" key="2">
    <source>
        <dbReference type="Proteomes" id="UP000265520"/>
    </source>
</evidence>
<dbReference type="Proteomes" id="UP000265520">
    <property type="component" value="Unassembled WGS sequence"/>
</dbReference>
<proteinExistence type="predicted"/>
<accession>A0A392WCI1</accession>
<reference evidence="1 2" key="1">
    <citation type="journal article" date="2018" name="Front. Plant Sci.">
        <title>Red Clover (Trifolium pratense) and Zigzag Clover (T. medium) - A Picture of Genomic Similarities and Differences.</title>
        <authorList>
            <person name="Dluhosova J."/>
            <person name="Istvanek J."/>
            <person name="Nedelnik J."/>
            <person name="Repkova J."/>
        </authorList>
    </citation>
    <scope>NUCLEOTIDE SEQUENCE [LARGE SCALE GENOMIC DNA]</scope>
    <source>
        <strain evidence="2">cv. 10/8</strain>
        <tissue evidence="1">Leaf</tissue>
    </source>
</reference>
<organism evidence="1 2">
    <name type="scientific">Trifolium medium</name>
    <dbReference type="NCBI Taxonomy" id="97028"/>
    <lineage>
        <taxon>Eukaryota</taxon>
        <taxon>Viridiplantae</taxon>
        <taxon>Streptophyta</taxon>
        <taxon>Embryophyta</taxon>
        <taxon>Tracheophyta</taxon>
        <taxon>Spermatophyta</taxon>
        <taxon>Magnoliopsida</taxon>
        <taxon>eudicotyledons</taxon>
        <taxon>Gunneridae</taxon>
        <taxon>Pentapetalae</taxon>
        <taxon>rosids</taxon>
        <taxon>fabids</taxon>
        <taxon>Fabales</taxon>
        <taxon>Fabaceae</taxon>
        <taxon>Papilionoideae</taxon>
        <taxon>50 kb inversion clade</taxon>
        <taxon>NPAAA clade</taxon>
        <taxon>Hologalegina</taxon>
        <taxon>IRL clade</taxon>
        <taxon>Trifolieae</taxon>
        <taxon>Trifolium</taxon>
    </lineage>
</organism>
<dbReference type="EMBL" id="LXQA011470595">
    <property type="protein sequence ID" value="MCI98334.1"/>
    <property type="molecule type" value="Genomic_DNA"/>
</dbReference>